<keyword evidence="3" id="KW-0732">Signal</keyword>
<evidence type="ECO:0000313" key="4">
    <source>
        <dbReference type="EMBL" id="MFC0204152.1"/>
    </source>
</evidence>
<protein>
    <recommendedName>
        <fullName evidence="6">Secreted protein</fullName>
    </recommendedName>
</protein>
<accession>A0ABV6CTV3</accession>
<reference evidence="4 5" key="1">
    <citation type="submission" date="2024-09" db="EMBL/GenBank/DDBJ databases">
        <authorList>
            <person name="Sun Q."/>
            <person name="Mori K."/>
        </authorList>
    </citation>
    <scope>NUCLEOTIDE SEQUENCE [LARGE SCALE GENOMIC DNA]</scope>
    <source>
        <strain evidence="4 5">CCM 7706</strain>
    </source>
</reference>
<feature type="transmembrane region" description="Helical" evidence="2">
    <location>
        <begin position="51"/>
        <end position="68"/>
    </location>
</feature>
<dbReference type="EMBL" id="JBHLWK010000010">
    <property type="protein sequence ID" value="MFC0204152.1"/>
    <property type="molecule type" value="Genomic_DNA"/>
</dbReference>
<evidence type="ECO:0000256" key="2">
    <source>
        <dbReference type="SAM" id="Phobius"/>
    </source>
</evidence>
<comment type="caution">
    <text evidence="4">The sequence shown here is derived from an EMBL/GenBank/DDBJ whole genome shotgun (WGS) entry which is preliminary data.</text>
</comment>
<proteinExistence type="predicted"/>
<feature type="compositionally biased region" description="Acidic residues" evidence="1">
    <location>
        <begin position="95"/>
        <end position="116"/>
    </location>
</feature>
<keyword evidence="2" id="KW-0472">Membrane</keyword>
<feature type="region of interest" description="Disordered" evidence="1">
    <location>
        <begin position="67"/>
        <end position="133"/>
    </location>
</feature>
<organism evidence="4 5">
    <name type="scientific">Novosphingobium soli</name>
    <dbReference type="NCBI Taxonomy" id="574956"/>
    <lineage>
        <taxon>Bacteria</taxon>
        <taxon>Pseudomonadati</taxon>
        <taxon>Pseudomonadota</taxon>
        <taxon>Alphaproteobacteria</taxon>
        <taxon>Sphingomonadales</taxon>
        <taxon>Sphingomonadaceae</taxon>
        <taxon>Novosphingobium</taxon>
    </lineage>
</organism>
<evidence type="ECO:0000256" key="3">
    <source>
        <dbReference type="SAM" id="SignalP"/>
    </source>
</evidence>
<keyword evidence="5" id="KW-1185">Reference proteome</keyword>
<dbReference type="RefSeq" id="WP_379486909.1">
    <property type="nucleotide sequence ID" value="NZ_JBHLWK010000010.1"/>
</dbReference>
<evidence type="ECO:0000256" key="1">
    <source>
        <dbReference type="SAM" id="MobiDB-lite"/>
    </source>
</evidence>
<feature type="signal peptide" evidence="3">
    <location>
        <begin position="1"/>
        <end position="27"/>
    </location>
</feature>
<gene>
    <name evidence="4" type="ORF">ACFFJC_07670</name>
</gene>
<sequence>MSIFRSRIAASLAALAAFSMTAAPALARGHDDWRRHRHHRGGGGIDGGDLLAGLLVIGGVAAVATAVSNKKAERTDGEPEPYRYPEAPEVGYGDGPDDGPVDAPDDGPVDAPDDGPVDVPPSGGATYPGGLEAGQGSLGSAVDACSAELSRGDKHVESVESVRRMGERYSVEGRLADGRPFACSVDDGGHIRSVAVDGQGVI</sequence>
<evidence type="ECO:0008006" key="6">
    <source>
        <dbReference type="Google" id="ProtNLM"/>
    </source>
</evidence>
<feature type="chain" id="PRO_5046044353" description="Secreted protein" evidence="3">
    <location>
        <begin position="28"/>
        <end position="202"/>
    </location>
</feature>
<evidence type="ECO:0000313" key="5">
    <source>
        <dbReference type="Proteomes" id="UP001589798"/>
    </source>
</evidence>
<name>A0ABV6CTV3_9SPHN</name>
<keyword evidence="2" id="KW-1133">Transmembrane helix</keyword>
<keyword evidence="2" id="KW-0812">Transmembrane</keyword>
<feature type="compositionally biased region" description="Basic and acidic residues" evidence="1">
    <location>
        <begin position="70"/>
        <end position="83"/>
    </location>
</feature>
<dbReference type="Proteomes" id="UP001589798">
    <property type="component" value="Unassembled WGS sequence"/>
</dbReference>